<proteinExistence type="predicted"/>
<organism evidence="2 3">
    <name type="scientific">Heterodermia speciosa</name>
    <dbReference type="NCBI Taxonomy" id="116794"/>
    <lineage>
        <taxon>Eukaryota</taxon>
        <taxon>Fungi</taxon>
        <taxon>Dikarya</taxon>
        <taxon>Ascomycota</taxon>
        <taxon>Pezizomycotina</taxon>
        <taxon>Lecanoromycetes</taxon>
        <taxon>OSLEUM clade</taxon>
        <taxon>Lecanoromycetidae</taxon>
        <taxon>Caliciales</taxon>
        <taxon>Physciaceae</taxon>
        <taxon>Heterodermia</taxon>
    </lineage>
</organism>
<evidence type="ECO:0000313" key="2">
    <source>
        <dbReference type="EMBL" id="CAF9909849.1"/>
    </source>
</evidence>
<dbReference type="OrthoDB" id="5384912at2759"/>
<protein>
    <submittedName>
        <fullName evidence="2">Uncharacterized protein</fullName>
    </submittedName>
</protein>
<reference evidence="2" key="1">
    <citation type="submission" date="2021-03" db="EMBL/GenBank/DDBJ databases">
        <authorList>
            <person name="Tagirdzhanova G."/>
        </authorList>
    </citation>
    <scope>NUCLEOTIDE SEQUENCE</scope>
</reference>
<feature type="region of interest" description="Disordered" evidence="1">
    <location>
        <begin position="1"/>
        <end position="149"/>
    </location>
</feature>
<dbReference type="AlphaFoldDB" id="A0A8H3IDQ2"/>
<sequence length="212" mass="22977">MASATTSAAPRSPQHVQLEAPNVQPSEKPDTPSQLPLTTRMSSPELDAKSDIPTDAPIPFSHLPPTPGATPGATPQLTARQLKRPLPLESESSPCAGRTNKRIATHPPITPSSCKFLFSPSSTTSKSTQASSPKTKFSPFRKPDLLKAPDPPPISAIELKRAAQAVLKLVDWQEIAQYVAANRKAGTYREVVKALLQKEVDALFDKERREEE</sequence>
<accession>A0A8H3IDQ2</accession>
<gene>
    <name evidence="2" type="ORF">HETSPECPRED_009536</name>
</gene>
<comment type="caution">
    <text evidence="2">The sequence shown here is derived from an EMBL/GenBank/DDBJ whole genome shotgun (WGS) entry which is preliminary data.</text>
</comment>
<feature type="compositionally biased region" description="Low complexity" evidence="1">
    <location>
        <begin position="119"/>
        <end position="136"/>
    </location>
</feature>
<feature type="compositionally biased region" description="Polar residues" evidence="1">
    <location>
        <begin position="31"/>
        <end position="42"/>
    </location>
</feature>
<dbReference type="Proteomes" id="UP000664521">
    <property type="component" value="Unassembled WGS sequence"/>
</dbReference>
<dbReference type="EMBL" id="CAJPDS010000008">
    <property type="protein sequence ID" value="CAF9909849.1"/>
    <property type="molecule type" value="Genomic_DNA"/>
</dbReference>
<keyword evidence="3" id="KW-1185">Reference proteome</keyword>
<evidence type="ECO:0000256" key="1">
    <source>
        <dbReference type="SAM" id="MobiDB-lite"/>
    </source>
</evidence>
<name>A0A8H3IDQ2_9LECA</name>
<evidence type="ECO:0000313" key="3">
    <source>
        <dbReference type="Proteomes" id="UP000664521"/>
    </source>
</evidence>